<dbReference type="InterPro" id="IPR051534">
    <property type="entry name" value="CBASS_pafABC_assoc_protein"/>
</dbReference>
<reference evidence="3 4" key="2">
    <citation type="submission" date="2011-11" db="EMBL/GenBank/DDBJ databases">
        <authorList>
            <consortium name="US DOE Joint Genome Institute"/>
            <person name="Lucas S."/>
            <person name="Han J."/>
            <person name="Lapidus A."/>
            <person name="Cheng J.-F."/>
            <person name="Goodwin L."/>
            <person name="Pitluck S."/>
            <person name="Peters L."/>
            <person name="Ovchinnikova G."/>
            <person name="Zhang X."/>
            <person name="Detter J.C."/>
            <person name="Han C."/>
            <person name="Tapia R."/>
            <person name="Land M."/>
            <person name="Hauser L."/>
            <person name="Kyrpides N."/>
            <person name="Ivanova N."/>
            <person name="Pagani I."/>
            <person name="Vogl K."/>
            <person name="Liu Z."/>
            <person name="Overmann J."/>
            <person name="Frigaard N.-U."/>
            <person name="Bryant D."/>
            <person name="Woyke T."/>
        </authorList>
    </citation>
    <scope>NUCLEOTIDE SEQUENCE [LARGE SCALE GENOMIC DNA]</scope>
    <source>
        <strain evidence="3 4">970</strain>
    </source>
</reference>
<dbReference type="PROSITE" id="PS52050">
    <property type="entry name" value="WYL"/>
    <property type="match status" value="1"/>
</dbReference>
<protein>
    <submittedName>
        <fullName evidence="3">Putative transcriptional regulator</fullName>
    </submittedName>
</protein>
<organism evidence="3 4">
    <name type="scientific">Thiorhodovibrio frisius</name>
    <dbReference type="NCBI Taxonomy" id="631362"/>
    <lineage>
        <taxon>Bacteria</taxon>
        <taxon>Pseudomonadati</taxon>
        <taxon>Pseudomonadota</taxon>
        <taxon>Gammaproteobacteria</taxon>
        <taxon>Chromatiales</taxon>
        <taxon>Chromatiaceae</taxon>
        <taxon>Thiorhodovibrio</taxon>
    </lineage>
</organism>
<dbReference type="Proteomes" id="UP000002964">
    <property type="component" value="Unassembled WGS sequence"/>
</dbReference>
<dbReference type="HOGENOM" id="CLU_041141_0_1_6"/>
<dbReference type="PANTHER" id="PTHR34580">
    <property type="match status" value="1"/>
</dbReference>
<dbReference type="AlphaFoldDB" id="H8Z7P5"/>
<evidence type="ECO:0000313" key="4">
    <source>
        <dbReference type="Proteomes" id="UP000002964"/>
    </source>
</evidence>
<dbReference type="RefSeq" id="WP_009150301.1">
    <property type="nucleotide sequence ID" value="NZ_CP121471.1"/>
</dbReference>
<proteinExistence type="predicted"/>
<dbReference type="eggNOG" id="COG2378">
    <property type="taxonomic scope" value="Bacteria"/>
</dbReference>
<accession>H8Z7P5</accession>
<dbReference type="InterPro" id="IPR026881">
    <property type="entry name" value="WYL_dom"/>
</dbReference>
<name>H8Z7P5_9GAMM</name>
<evidence type="ECO:0000313" key="3">
    <source>
        <dbReference type="EMBL" id="EIC19898.1"/>
    </source>
</evidence>
<sequence length="335" mass="38084">MSATHLERIERLQRLEGLIAHAHRAPSRCPDVGWLERKLGDEDGRPSSPTARRRRLQRDLTELVRDGRIEVVNPGGKPLCYRRCAQSHDDDPAVLAFTRRQIADLVGEMVPQRRLNALWRSLLQQDHGPILDEQRLRMLPDTLRLVPADVKPKVLKAVITALCEQRTLKVLYQNNAGERSQPRLHPQALVQRGPVTYLLALKNKEPEPVRFYALHRLIQARVEDDTARAAEHFDLDQAIEQGRIDFGRGEMIELDLRVRGYLDAVLRDCPLSEGQRLQDEPEDSDFSLRLWAQIPSSGALLRWLLAGGDNLEVVAPESLRQVLVTQTAKMAAIYS</sequence>
<dbReference type="Pfam" id="PF25583">
    <property type="entry name" value="WCX"/>
    <property type="match status" value="1"/>
</dbReference>
<evidence type="ECO:0000259" key="2">
    <source>
        <dbReference type="Pfam" id="PF25583"/>
    </source>
</evidence>
<dbReference type="EMBL" id="JH603170">
    <property type="protein sequence ID" value="EIC19898.1"/>
    <property type="molecule type" value="Genomic_DNA"/>
</dbReference>
<evidence type="ECO:0000259" key="1">
    <source>
        <dbReference type="Pfam" id="PF13280"/>
    </source>
</evidence>
<dbReference type="OrthoDB" id="8595817at2"/>
<dbReference type="STRING" id="631362.Thi970DRAFT_03504"/>
<dbReference type="Pfam" id="PF13280">
    <property type="entry name" value="WYL"/>
    <property type="match status" value="1"/>
</dbReference>
<dbReference type="InterPro" id="IPR057727">
    <property type="entry name" value="WCX_dom"/>
</dbReference>
<keyword evidence="4" id="KW-1185">Reference proteome</keyword>
<dbReference type="PANTHER" id="PTHR34580:SF1">
    <property type="entry name" value="PROTEIN PAFC"/>
    <property type="match status" value="1"/>
</dbReference>
<feature type="domain" description="WCX" evidence="2">
    <location>
        <begin position="252"/>
        <end position="331"/>
    </location>
</feature>
<reference evidence="4" key="1">
    <citation type="submission" date="2011-06" db="EMBL/GenBank/DDBJ databases">
        <authorList>
            <consortium name="US DOE Joint Genome Institute (JGI-PGF)"/>
            <person name="Lucas S."/>
            <person name="Han J."/>
            <person name="Lapidus A."/>
            <person name="Cheng J.-F."/>
            <person name="Goodwin L."/>
            <person name="Pitluck S."/>
            <person name="Peters L."/>
            <person name="Land M.L."/>
            <person name="Hauser L."/>
            <person name="Vogl K."/>
            <person name="Liu Z."/>
            <person name="Overmann J."/>
            <person name="Frigaard N.-U."/>
            <person name="Bryant D.A."/>
            <person name="Woyke T.J."/>
        </authorList>
    </citation>
    <scope>NUCLEOTIDE SEQUENCE [LARGE SCALE GENOMIC DNA]</scope>
    <source>
        <strain evidence="4">970</strain>
    </source>
</reference>
<gene>
    <name evidence="3" type="ORF">Thi970DRAFT_03504</name>
</gene>
<feature type="domain" description="WYL" evidence="1">
    <location>
        <begin position="154"/>
        <end position="222"/>
    </location>
</feature>